<evidence type="ECO:0000313" key="2">
    <source>
        <dbReference type="Proteomes" id="UP000327157"/>
    </source>
</evidence>
<sequence length="77" mass="8966">MSNLNKLNFTALEVSGRNYLKWVQDVKLHLTAKNLHPAIEDETDNPIGEVEKATTMIFIRRHIHDALQTEYFVEEDL</sequence>
<keyword evidence="2" id="KW-1185">Reference proteome</keyword>
<evidence type="ECO:0008006" key="3">
    <source>
        <dbReference type="Google" id="ProtNLM"/>
    </source>
</evidence>
<dbReference type="OrthoDB" id="1164377at2759"/>
<gene>
    <name evidence="1" type="ORF">D8674_035241</name>
</gene>
<evidence type="ECO:0000313" key="1">
    <source>
        <dbReference type="EMBL" id="KAB2612925.1"/>
    </source>
</evidence>
<dbReference type="PANTHER" id="PTHR33325">
    <property type="entry name" value="ZINC FINGER, CCHC-TYPE-RELATED"/>
    <property type="match status" value="1"/>
</dbReference>
<dbReference type="EMBL" id="SMOL01000458">
    <property type="protein sequence ID" value="KAB2612925.1"/>
    <property type="molecule type" value="Genomic_DNA"/>
</dbReference>
<dbReference type="Proteomes" id="UP000327157">
    <property type="component" value="Chromosome 9"/>
</dbReference>
<name>A0A5N5GBT5_9ROSA</name>
<accession>A0A5N5GBT5</accession>
<reference evidence="1 2" key="3">
    <citation type="submission" date="2019-11" db="EMBL/GenBank/DDBJ databases">
        <title>A de novo genome assembly of a pear dwarfing rootstock.</title>
        <authorList>
            <person name="Wang F."/>
            <person name="Wang J."/>
            <person name="Li S."/>
            <person name="Zhang Y."/>
            <person name="Fang M."/>
            <person name="Ma L."/>
            <person name="Zhao Y."/>
            <person name="Jiang S."/>
        </authorList>
    </citation>
    <scope>NUCLEOTIDE SEQUENCE [LARGE SCALE GENOMIC DNA]</scope>
    <source>
        <strain evidence="1">S2</strain>
        <tissue evidence="1">Leaf</tissue>
    </source>
</reference>
<dbReference type="AlphaFoldDB" id="A0A5N5GBT5"/>
<reference evidence="2" key="2">
    <citation type="submission" date="2019-10" db="EMBL/GenBank/DDBJ databases">
        <title>A de novo genome assembly of a pear dwarfing rootstock.</title>
        <authorList>
            <person name="Wang F."/>
            <person name="Wang J."/>
            <person name="Li S."/>
            <person name="Zhang Y."/>
            <person name="Fang M."/>
            <person name="Ma L."/>
            <person name="Zhao Y."/>
            <person name="Jiang S."/>
        </authorList>
    </citation>
    <scope>NUCLEOTIDE SEQUENCE [LARGE SCALE GENOMIC DNA]</scope>
</reference>
<dbReference type="PANTHER" id="PTHR33325:SF11">
    <property type="entry name" value="COLD SHOCK DOMAIN-CONTAINING PROTEIN 4-LIKE"/>
    <property type="match status" value="1"/>
</dbReference>
<organism evidence="1 2">
    <name type="scientific">Pyrus ussuriensis x Pyrus communis</name>
    <dbReference type="NCBI Taxonomy" id="2448454"/>
    <lineage>
        <taxon>Eukaryota</taxon>
        <taxon>Viridiplantae</taxon>
        <taxon>Streptophyta</taxon>
        <taxon>Embryophyta</taxon>
        <taxon>Tracheophyta</taxon>
        <taxon>Spermatophyta</taxon>
        <taxon>Magnoliopsida</taxon>
        <taxon>eudicotyledons</taxon>
        <taxon>Gunneridae</taxon>
        <taxon>Pentapetalae</taxon>
        <taxon>rosids</taxon>
        <taxon>fabids</taxon>
        <taxon>Rosales</taxon>
        <taxon>Rosaceae</taxon>
        <taxon>Amygdaloideae</taxon>
        <taxon>Maleae</taxon>
        <taxon>Pyrus</taxon>
    </lineage>
</organism>
<protein>
    <recommendedName>
        <fullName evidence="3">Retrotransposon Copia-like N-terminal domain-containing protein</fullName>
    </recommendedName>
</protein>
<proteinExistence type="predicted"/>
<reference evidence="1 2" key="1">
    <citation type="submission" date="2019-09" db="EMBL/GenBank/DDBJ databases">
        <authorList>
            <person name="Ou C."/>
        </authorList>
    </citation>
    <scope>NUCLEOTIDE SEQUENCE [LARGE SCALE GENOMIC DNA]</scope>
    <source>
        <strain evidence="1">S2</strain>
        <tissue evidence="1">Leaf</tissue>
    </source>
</reference>
<comment type="caution">
    <text evidence="1">The sequence shown here is derived from an EMBL/GenBank/DDBJ whole genome shotgun (WGS) entry which is preliminary data.</text>
</comment>